<keyword evidence="2" id="KW-1185">Reference proteome</keyword>
<gene>
    <name evidence="1" type="ORF">VSR73_35885</name>
</gene>
<dbReference type="RefSeq" id="WP_342950025.1">
    <property type="nucleotide sequence ID" value="NZ_JAYMRV010000016.1"/>
</dbReference>
<evidence type="ECO:0000313" key="2">
    <source>
        <dbReference type="Proteomes" id="UP001489897"/>
    </source>
</evidence>
<sequence>MNNTPTTVNLDLGTLLDADPLILAAETEDDIGCILRLHLQVEQTLDFYLNRKRTADIAPFVRNLATSAESCLFLSLWACLYPLHSNGALSSPH</sequence>
<dbReference type="EMBL" id="JAYMRV010000016">
    <property type="protein sequence ID" value="MEM5426356.1"/>
    <property type="molecule type" value="Genomic_DNA"/>
</dbReference>
<accession>A0ABU9S201</accession>
<name>A0ABU9S201_9BURK</name>
<comment type="caution">
    <text evidence="1">The sequence shown here is derived from an EMBL/GenBank/DDBJ whole genome shotgun (WGS) entry which is preliminary data.</text>
</comment>
<proteinExistence type="predicted"/>
<evidence type="ECO:0000313" key="1">
    <source>
        <dbReference type="EMBL" id="MEM5426356.1"/>
    </source>
</evidence>
<protein>
    <submittedName>
        <fullName evidence="1">Uncharacterized protein</fullName>
    </submittedName>
</protein>
<organism evidence="1 2">
    <name type="scientific">Paraburkholderia ferrariae</name>
    <dbReference type="NCBI Taxonomy" id="386056"/>
    <lineage>
        <taxon>Bacteria</taxon>
        <taxon>Pseudomonadati</taxon>
        <taxon>Pseudomonadota</taxon>
        <taxon>Betaproteobacteria</taxon>
        <taxon>Burkholderiales</taxon>
        <taxon>Burkholderiaceae</taxon>
        <taxon>Paraburkholderia</taxon>
    </lineage>
</organism>
<dbReference type="Proteomes" id="UP001489897">
    <property type="component" value="Unassembled WGS sequence"/>
</dbReference>
<reference evidence="1 2" key="1">
    <citation type="submission" date="2024-01" db="EMBL/GenBank/DDBJ databases">
        <title>The diversity of rhizobia nodulating Mimosa spp. in eleven states of Brazil covering several biomes is determined by host plant, location, and edaphic factors.</title>
        <authorList>
            <person name="Rouws L."/>
            <person name="Barauna A."/>
            <person name="Beukes C."/>
            <person name="De Faria S.M."/>
            <person name="Gross E."/>
            <person name="Dos Reis Junior F.B."/>
            <person name="Simon M."/>
            <person name="Maluk M."/>
            <person name="Odee D.W."/>
            <person name="Kenicer G."/>
            <person name="Young J.P.W."/>
            <person name="Reis V.M."/>
            <person name="Zilli J."/>
            <person name="James E.K."/>
        </authorList>
    </citation>
    <scope>NUCLEOTIDE SEQUENCE [LARGE SCALE GENOMIC DNA]</scope>
    <source>
        <strain evidence="1 2">JPY167</strain>
    </source>
</reference>